<keyword evidence="4" id="KW-0788">Thiol protease</keyword>
<dbReference type="RefSeq" id="WP_061970032.1">
    <property type="nucleotide sequence ID" value="NZ_FMAV01000001.1"/>
</dbReference>
<dbReference type="PANTHER" id="PTHR47053:SF1">
    <property type="entry name" value="MUREIN DD-ENDOPEPTIDASE MEPH-RELATED"/>
    <property type="match status" value="1"/>
</dbReference>
<feature type="signal peptide" evidence="5">
    <location>
        <begin position="1"/>
        <end position="23"/>
    </location>
</feature>
<dbReference type="GO" id="GO:0006508">
    <property type="term" value="P:proteolysis"/>
    <property type="evidence" value="ECO:0007669"/>
    <property type="project" value="UniProtKB-KW"/>
</dbReference>
<dbReference type="InterPro" id="IPR038765">
    <property type="entry name" value="Papain-like_cys_pep_sf"/>
</dbReference>
<evidence type="ECO:0000259" key="6">
    <source>
        <dbReference type="PROSITE" id="PS51935"/>
    </source>
</evidence>
<dbReference type="Gene3D" id="1.10.101.10">
    <property type="entry name" value="PGBD-like superfamily/PGBD"/>
    <property type="match status" value="1"/>
</dbReference>
<accession>A0A0V8JEJ6</accession>
<dbReference type="SUPFAM" id="SSF54001">
    <property type="entry name" value="Cysteine proteinases"/>
    <property type="match status" value="1"/>
</dbReference>
<dbReference type="Pfam" id="PF00877">
    <property type="entry name" value="NLPC_P60"/>
    <property type="match status" value="1"/>
</dbReference>
<name>A0A0V8JEJ6_9BACL</name>
<proteinExistence type="inferred from homology"/>
<evidence type="ECO:0000313" key="7">
    <source>
        <dbReference type="EMBL" id="KSU85325.1"/>
    </source>
</evidence>
<dbReference type="InterPro" id="IPR002477">
    <property type="entry name" value="Peptidoglycan-bd-like"/>
</dbReference>
<dbReference type="InterPro" id="IPR036365">
    <property type="entry name" value="PGBD-like_sf"/>
</dbReference>
<dbReference type="AlphaFoldDB" id="A0A0V8JEJ6"/>
<evidence type="ECO:0000256" key="1">
    <source>
        <dbReference type="ARBA" id="ARBA00007074"/>
    </source>
</evidence>
<comment type="similarity">
    <text evidence="1">Belongs to the peptidase C40 family.</text>
</comment>
<dbReference type="GO" id="GO:0008234">
    <property type="term" value="F:cysteine-type peptidase activity"/>
    <property type="evidence" value="ECO:0007669"/>
    <property type="project" value="UniProtKB-KW"/>
</dbReference>
<gene>
    <name evidence="7" type="ORF">AS030_07410</name>
</gene>
<keyword evidence="8" id="KW-1185">Reference proteome</keyword>
<evidence type="ECO:0000256" key="4">
    <source>
        <dbReference type="ARBA" id="ARBA00022807"/>
    </source>
</evidence>
<dbReference type="SUPFAM" id="SSF47090">
    <property type="entry name" value="PGBD-like"/>
    <property type="match status" value="1"/>
</dbReference>
<dbReference type="Gene3D" id="3.90.1720.10">
    <property type="entry name" value="endopeptidase domain like (from Nostoc punctiforme)"/>
    <property type="match status" value="1"/>
</dbReference>
<dbReference type="InterPro" id="IPR036366">
    <property type="entry name" value="PGBDSf"/>
</dbReference>
<reference evidence="7 8" key="1">
    <citation type="journal article" date="2014" name="Antonie Van Leeuwenhoek">
        <title>Fictibacillus enclensis sp. nov., isolated from marine sediment.</title>
        <authorList>
            <person name="Dastager S.G."/>
            <person name="Mawlankar R."/>
            <person name="Srinivasan K."/>
            <person name="Tang S.K."/>
            <person name="Lee J.C."/>
            <person name="Ramana V.V."/>
            <person name="Shouche Y.S."/>
        </authorList>
    </citation>
    <scope>NUCLEOTIDE SEQUENCE [LARGE SCALE GENOMIC DNA]</scope>
    <source>
        <strain evidence="7 8">NIO-1003</strain>
    </source>
</reference>
<dbReference type="PROSITE" id="PS51935">
    <property type="entry name" value="NLPC_P60"/>
    <property type="match status" value="1"/>
</dbReference>
<keyword evidence="3" id="KW-0378">Hydrolase</keyword>
<comment type="caution">
    <text evidence="7">The sequence shown here is derived from an EMBL/GenBank/DDBJ whole genome shotgun (WGS) entry which is preliminary data.</text>
</comment>
<dbReference type="InterPro" id="IPR000064">
    <property type="entry name" value="NLP_P60_dom"/>
</dbReference>
<feature type="chain" id="PRO_5006893913" evidence="5">
    <location>
        <begin position="24"/>
        <end position="217"/>
    </location>
</feature>
<dbReference type="EMBL" id="LNQN01000001">
    <property type="protein sequence ID" value="KSU85325.1"/>
    <property type="molecule type" value="Genomic_DNA"/>
</dbReference>
<keyword evidence="2" id="KW-0645">Protease</keyword>
<keyword evidence="5" id="KW-0732">Signal</keyword>
<dbReference type="InterPro" id="IPR051202">
    <property type="entry name" value="Peptidase_C40"/>
</dbReference>
<dbReference type="Pfam" id="PF01471">
    <property type="entry name" value="PG_binding_1"/>
    <property type="match status" value="1"/>
</dbReference>
<organism evidence="7 8">
    <name type="scientific">Fictibacillus enclensis</name>
    <dbReference type="NCBI Taxonomy" id="1017270"/>
    <lineage>
        <taxon>Bacteria</taxon>
        <taxon>Bacillati</taxon>
        <taxon>Bacillota</taxon>
        <taxon>Bacilli</taxon>
        <taxon>Bacillales</taxon>
        <taxon>Fictibacillaceae</taxon>
        <taxon>Fictibacillus</taxon>
    </lineage>
</organism>
<dbReference type="Proteomes" id="UP000054099">
    <property type="component" value="Unassembled WGS sequence"/>
</dbReference>
<evidence type="ECO:0000256" key="3">
    <source>
        <dbReference type="ARBA" id="ARBA00022801"/>
    </source>
</evidence>
<feature type="domain" description="NlpC/P60" evidence="6">
    <location>
        <begin position="98"/>
        <end position="217"/>
    </location>
</feature>
<sequence length="217" mass="23176">MKKLLMGLGIAGVLAANPIVGQAALGDHTLRYGMTHTEVKDLQQTLKTKGYFTYSVTPTTYFGTYTQSAVKSFQKAKGLTADGIAGPATFKALGVTKSYSATAIVSTAKQYIGVPYVWGGTSPSGFDCSGYVYYVFNKSAGITLPRTTADMYKQGTKVTTLKTGDLVFFTTYTTGASHVGIYIGNNQFISATSSSGVSIVSMDNSYWKARYLGAKRI</sequence>
<protein>
    <submittedName>
        <fullName evidence="7">Endopeptidase</fullName>
    </submittedName>
</protein>
<dbReference type="PANTHER" id="PTHR47053">
    <property type="entry name" value="MUREIN DD-ENDOPEPTIDASE MEPH-RELATED"/>
    <property type="match status" value="1"/>
</dbReference>
<evidence type="ECO:0000256" key="5">
    <source>
        <dbReference type="SAM" id="SignalP"/>
    </source>
</evidence>
<evidence type="ECO:0000256" key="2">
    <source>
        <dbReference type="ARBA" id="ARBA00022670"/>
    </source>
</evidence>
<evidence type="ECO:0000313" key="8">
    <source>
        <dbReference type="Proteomes" id="UP000054099"/>
    </source>
</evidence>